<keyword evidence="1" id="KW-0812">Transmembrane</keyword>
<dbReference type="Proteomes" id="UP000014629">
    <property type="component" value="Unassembled WGS sequence"/>
</dbReference>
<reference evidence="2 3" key="1">
    <citation type="submission" date="2013-02" db="EMBL/GenBank/DDBJ databases">
        <title>Draft Genome Sequence of Streptomyces aurantiacus, Which Produces Setomimycin.</title>
        <authorList>
            <person name="Gruening B.A."/>
            <person name="Praeg A."/>
            <person name="Erxleben A."/>
            <person name="Guenther S."/>
            <person name="Mueller M."/>
        </authorList>
    </citation>
    <scope>NUCLEOTIDE SEQUENCE [LARGE SCALE GENOMIC DNA]</scope>
    <source>
        <strain evidence="2 3">JA 4570</strain>
    </source>
</reference>
<keyword evidence="1" id="KW-0472">Membrane</keyword>
<proteinExistence type="predicted"/>
<sequence length="34" mass="3829">MIALTVLTVVFFVGLYFVLPLIPAYVQVLIQYIA</sequence>
<dbReference type="AlphaFoldDB" id="S4A7Y3"/>
<name>S4A7Y3_9ACTN</name>
<dbReference type="EMBL" id="AOPZ01000003">
    <property type="protein sequence ID" value="EPH46900.1"/>
    <property type="molecule type" value="Genomic_DNA"/>
</dbReference>
<organism evidence="2 3">
    <name type="scientific">Streptomyces aurantiacus JA 4570</name>
    <dbReference type="NCBI Taxonomy" id="1286094"/>
    <lineage>
        <taxon>Bacteria</taxon>
        <taxon>Bacillati</taxon>
        <taxon>Actinomycetota</taxon>
        <taxon>Actinomycetes</taxon>
        <taxon>Kitasatosporales</taxon>
        <taxon>Streptomycetaceae</taxon>
        <taxon>Streptomyces</taxon>
        <taxon>Streptomyces aurantiacus group</taxon>
    </lineage>
</organism>
<dbReference type="PATRIC" id="fig|1286094.4.peg.64"/>
<keyword evidence="1" id="KW-1133">Transmembrane helix</keyword>
<keyword evidence="3" id="KW-1185">Reference proteome</keyword>
<evidence type="ECO:0000256" key="1">
    <source>
        <dbReference type="SAM" id="Phobius"/>
    </source>
</evidence>
<gene>
    <name evidence="2" type="ORF">STRAU_0066</name>
</gene>
<comment type="caution">
    <text evidence="2">The sequence shown here is derived from an EMBL/GenBank/DDBJ whole genome shotgun (WGS) entry which is preliminary data.</text>
</comment>
<evidence type="ECO:0000313" key="2">
    <source>
        <dbReference type="EMBL" id="EPH46900.1"/>
    </source>
</evidence>
<protein>
    <submittedName>
        <fullName evidence="2">Uncharacterized protein</fullName>
    </submittedName>
</protein>
<accession>S4A7Y3</accession>
<feature type="transmembrane region" description="Helical" evidence="1">
    <location>
        <begin position="6"/>
        <end position="30"/>
    </location>
</feature>
<evidence type="ECO:0000313" key="3">
    <source>
        <dbReference type="Proteomes" id="UP000014629"/>
    </source>
</evidence>